<evidence type="ECO:0000256" key="5">
    <source>
        <dbReference type="ARBA" id="ARBA00023136"/>
    </source>
</evidence>
<feature type="transmembrane region" description="Helical" evidence="6">
    <location>
        <begin position="94"/>
        <end position="116"/>
    </location>
</feature>
<evidence type="ECO:0000256" key="6">
    <source>
        <dbReference type="SAM" id="Phobius"/>
    </source>
</evidence>
<feature type="transmembrane region" description="Helical" evidence="6">
    <location>
        <begin position="258"/>
        <end position="278"/>
    </location>
</feature>
<evidence type="ECO:0000256" key="3">
    <source>
        <dbReference type="ARBA" id="ARBA00022692"/>
    </source>
</evidence>
<dbReference type="InterPro" id="IPR037185">
    <property type="entry name" value="EmrE-like"/>
</dbReference>
<evidence type="ECO:0000256" key="2">
    <source>
        <dbReference type="ARBA" id="ARBA00009853"/>
    </source>
</evidence>
<keyword evidence="4 6" id="KW-1133">Transmembrane helix</keyword>
<dbReference type="PANTHER" id="PTHR22911:SF6">
    <property type="entry name" value="SOLUTE CARRIER FAMILY 35 MEMBER G1"/>
    <property type="match status" value="1"/>
</dbReference>
<accession>A0A1I3Y656</accession>
<evidence type="ECO:0000256" key="4">
    <source>
        <dbReference type="ARBA" id="ARBA00022989"/>
    </source>
</evidence>
<feature type="transmembrane region" description="Helical" evidence="6">
    <location>
        <begin position="146"/>
        <end position="165"/>
    </location>
</feature>
<feature type="transmembrane region" description="Helical" evidence="6">
    <location>
        <begin position="171"/>
        <end position="190"/>
    </location>
</feature>
<dbReference type="PANTHER" id="PTHR22911">
    <property type="entry name" value="ACYL-MALONYL CONDENSING ENZYME-RELATED"/>
    <property type="match status" value="1"/>
</dbReference>
<feature type="domain" description="EamA" evidence="7">
    <location>
        <begin position="30"/>
        <end position="161"/>
    </location>
</feature>
<comment type="caution">
    <text evidence="8">The sequence shown here is derived from an EMBL/GenBank/DDBJ whole genome shotgun (WGS) entry which is preliminary data.</text>
</comment>
<gene>
    <name evidence="8" type="ORF">SAMN04488518_103360</name>
</gene>
<feature type="transmembrane region" description="Helical" evidence="6">
    <location>
        <begin position="228"/>
        <end position="246"/>
    </location>
</feature>
<keyword evidence="3 6" id="KW-0812">Transmembrane</keyword>
<dbReference type="EMBL" id="FOSK01000003">
    <property type="protein sequence ID" value="SFK26879.1"/>
    <property type="molecule type" value="Genomic_DNA"/>
</dbReference>
<dbReference type="SUPFAM" id="SSF103481">
    <property type="entry name" value="Multidrug resistance efflux transporter EmrE"/>
    <property type="match status" value="2"/>
</dbReference>
<dbReference type="InterPro" id="IPR000620">
    <property type="entry name" value="EamA_dom"/>
</dbReference>
<keyword evidence="9" id="KW-1185">Reference proteome</keyword>
<evidence type="ECO:0000313" key="8">
    <source>
        <dbReference type="EMBL" id="SFK26879.1"/>
    </source>
</evidence>
<dbReference type="Pfam" id="PF00892">
    <property type="entry name" value="EamA"/>
    <property type="match status" value="2"/>
</dbReference>
<feature type="transmembrane region" description="Helical" evidence="6">
    <location>
        <begin position="122"/>
        <end position="139"/>
    </location>
</feature>
<proteinExistence type="inferred from homology"/>
<feature type="transmembrane region" description="Helical" evidence="6">
    <location>
        <begin position="202"/>
        <end position="222"/>
    </location>
</feature>
<dbReference type="Proteomes" id="UP000199598">
    <property type="component" value="Unassembled WGS sequence"/>
</dbReference>
<comment type="subcellular location">
    <subcellularLocation>
        <location evidence="1">Membrane</location>
        <topology evidence="1">Multi-pass membrane protein</topology>
    </subcellularLocation>
</comment>
<protein>
    <submittedName>
        <fullName evidence="8">Permease of the drug/metabolite transporter (DMT) superfamily</fullName>
    </submittedName>
</protein>
<keyword evidence="5 6" id="KW-0472">Membrane</keyword>
<reference evidence="8 9" key="1">
    <citation type="submission" date="2016-10" db="EMBL/GenBank/DDBJ databases">
        <authorList>
            <person name="Varghese N."/>
            <person name="Submissions S."/>
        </authorList>
    </citation>
    <scope>NUCLEOTIDE SEQUENCE [LARGE SCALE GENOMIC DNA]</scope>
    <source>
        <strain evidence="8 9">DSM 16392</strain>
    </source>
</reference>
<name>A0A1I3Y656_9HYPH</name>
<evidence type="ECO:0000313" key="9">
    <source>
        <dbReference type="Proteomes" id="UP000199598"/>
    </source>
</evidence>
<evidence type="ECO:0000256" key="1">
    <source>
        <dbReference type="ARBA" id="ARBA00004141"/>
    </source>
</evidence>
<sequence>MVYTTNESGNMVPSYHSKYLGYSLMSNNLKGVLWALLATALFTLTSALAKIATTEYHVLQILFFRQCFVFASALPMLIKTFPHGFKTRHPLPHALRLTGAFIALSTGIWAVALLPLTTATTLAFAKVFFVAILASLFLGETTTRTRITGIILGFVGVLIVIRPGFDGFASLYTLIPLAGALGAAVAVVCVRKLSQTESTATLLGYQAVFVGLMAGVPMFWLWKTPDLFGLLLLTAMALIATLGQWVGIKALRLGEASVVGSVEYISLIYAALLGLVLFSELPDTFTLIGAAVIIFSALYMMQKEHRRKAALKPT</sequence>
<comment type="similarity">
    <text evidence="2">Belongs to the drug/metabolite transporter (DMT) superfamily. 10 TMS drug/metabolite exporter (DME) (TC 2.A.7.3) family.</text>
</comment>
<feature type="domain" description="EamA" evidence="7">
    <location>
        <begin position="177"/>
        <end position="300"/>
    </location>
</feature>
<evidence type="ECO:0000259" key="7">
    <source>
        <dbReference type="Pfam" id="PF00892"/>
    </source>
</evidence>
<feature type="transmembrane region" description="Helical" evidence="6">
    <location>
        <begin position="284"/>
        <end position="301"/>
    </location>
</feature>
<feature type="transmembrane region" description="Helical" evidence="6">
    <location>
        <begin position="59"/>
        <end position="82"/>
    </location>
</feature>
<organism evidence="8 9">
    <name type="scientific">Pseudovibrio ascidiaceicola</name>
    <dbReference type="NCBI Taxonomy" id="285279"/>
    <lineage>
        <taxon>Bacteria</taxon>
        <taxon>Pseudomonadati</taxon>
        <taxon>Pseudomonadota</taxon>
        <taxon>Alphaproteobacteria</taxon>
        <taxon>Hyphomicrobiales</taxon>
        <taxon>Stappiaceae</taxon>
        <taxon>Pseudovibrio</taxon>
    </lineage>
</organism>